<evidence type="ECO:0000256" key="1">
    <source>
        <dbReference type="ARBA" id="ARBA00022829"/>
    </source>
</evidence>
<dbReference type="GO" id="GO:0007059">
    <property type="term" value="P:chromosome segregation"/>
    <property type="evidence" value="ECO:0007669"/>
    <property type="project" value="UniProtKB-KW"/>
</dbReference>
<dbReference type="Gene3D" id="1.10.443.10">
    <property type="entry name" value="Intergrase catalytic core"/>
    <property type="match status" value="1"/>
</dbReference>
<protein>
    <submittedName>
        <fullName evidence="9">Site-specific recombinase XerD</fullName>
    </submittedName>
    <submittedName>
        <fullName evidence="8">Tyrosine recombinase XerD</fullName>
    </submittedName>
</protein>
<evidence type="ECO:0000256" key="4">
    <source>
        <dbReference type="ARBA" id="ARBA00023172"/>
    </source>
</evidence>
<dbReference type="EMBL" id="LT629704">
    <property type="protein sequence ID" value="SDN55885.1"/>
    <property type="molecule type" value="Genomic_DNA"/>
</dbReference>
<evidence type="ECO:0000313" key="10">
    <source>
        <dbReference type="Proteomes" id="UP000182470"/>
    </source>
</evidence>
<dbReference type="InterPro" id="IPR011010">
    <property type="entry name" value="DNA_brk_join_enz"/>
</dbReference>
<proteinExistence type="predicted"/>
<dbReference type="SUPFAM" id="SSF47823">
    <property type="entry name" value="lambda integrase-like, N-terminal domain"/>
    <property type="match status" value="1"/>
</dbReference>
<evidence type="ECO:0000259" key="6">
    <source>
        <dbReference type="PROSITE" id="PS51898"/>
    </source>
</evidence>
<dbReference type="PANTHER" id="PTHR30349:SF81">
    <property type="entry name" value="TYROSINE RECOMBINASE XERC"/>
    <property type="match status" value="1"/>
</dbReference>
<dbReference type="Proteomes" id="UP000182470">
    <property type="component" value="Chromosome I"/>
</dbReference>
<dbReference type="EMBL" id="JXDI01000004">
    <property type="protein sequence ID" value="KAF2405909.1"/>
    <property type="molecule type" value="Genomic_DNA"/>
</dbReference>
<keyword evidence="3 5" id="KW-0238">DNA-binding</keyword>
<dbReference type="CDD" id="cd00397">
    <property type="entry name" value="DNA_BRE_C"/>
    <property type="match status" value="1"/>
</dbReference>
<sequence length="339" mass="38199">MGSTASYELVLHRYPSVEEWLQLLGNLGRAPATLDAYGRGLAHYLLYCEAVGLEAESVTFEQVTLYIRRLLPGQENAVANSTLHQRLTAIRLWYDHLAFQGLCQQNPVPRGQHTRRLPVPGHSGFVRGLVPRFFKLPDIPSDEQWRNFLTLAAKSSIRDRLMLSLAYCGALRRAELVALRIEDLDVAHRLISVRAETTKGRRSRIVCYSPDIAPVLMAHLHALRQAGWSKGALFRSESDRNRGSGLTRWTWSKTVETWAKQANISSLSTHTFRHLRLTHLARAGWKLHELTAYAGHRDPKTTLIYLHLSGADLTAKMARSVGSLDARMFGELFQVDSPS</sequence>
<dbReference type="GO" id="GO:0006310">
    <property type="term" value="P:DNA recombination"/>
    <property type="evidence" value="ECO:0007669"/>
    <property type="project" value="UniProtKB-KW"/>
</dbReference>
<evidence type="ECO:0000256" key="5">
    <source>
        <dbReference type="PROSITE-ProRule" id="PRU01248"/>
    </source>
</evidence>
<dbReference type="PANTHER" id="PTHR30349">
    <property type="entry name" value="PHAGE INTEGRASE-RELATED"/>
    <property type="match status" value="1"/>
</dbReference>
<evidence type="ECO:0000313" key="9">
    <source>
        <dbReference type="EMBL" id="SDN55885.1"/>
    </source>
</evidence>
<evidence type="ECO:0000313" key="11">
    <source>
        <dbReference type="Proteomes" id="UP000748067"/>
    </source>
</evidence>
<feature type="domain" description="Core-binding (CB)" evidence="7">
    <location>
        <begin position="15"/>
        <end position="98"/>
    </location>
</feature>
<dbReference type="InterPro" id="IPR013762">
    <property type="entry name" value="Integrase-like_cat_sf"/>
</dbReference>
<feature type="domain" description="Tyr recombinase" evidence="6">
    <location>
        <begin position="135"/>
        <end position="318"/>
    </location>
</feature>
<dbReference type="InterPro" id="IPR002104">
    <property type="entry name" value="Integrase_catalytic"/>
</dbReference>
<dbReference type="PROSITE" id="PS51900">
    <property type="entry name" value="CB"/>
    <property type="match status" value="1"/>
</dbReference>
<organism evidence="9 10">
    <name type="scientific">Pseudomonas antarctica</name>
    <dbReference type="NCBI Taxonomy" id="219572"/>
    <lineage>
        <taxon>Bacteria</taxon>
        <taxon>Pseudomonadati</taxon>
        <taxon>Pseudomonadota</taxon>
        <taxon>Gammaproteobacteria</taxon>
        <taxon>Pseudomonadales</taxon>
        <taxon>Pseudomonadaceae</taxon>
        <taxon>Pseudomonas</taxon>
    </lineage>
</organism>
<dbReference type="GO" id="GO:0003677">
    <property type="term" value="F:DNA binding"/>
    <property type="evidence" value="ECO:0007669"/>
    <property type="project" value="UniProtKB-UniRule"/>
</dbReference>
<keyword evidence="11" id="KW-1185">Reference proteome</keyword>
<evidence type="ECO:0000256" key="2">
    <source>
        <dbReference type="ARBA" id="ARBA00022908"/>
    </source>
</evidence>
<dbReference type="Pfam" id="PF00589">
    <property type="entry name" value="Phage_integrase"/>
    <property type="match status" value="1"/>
</dbReference>
<evidence type="ECO:0000313" key="8">
    <source>
        <dbReference type="EMBL" id="KAF2405909.1"/>
    </source>
</evidence>
<accession>A0A1H0CDD1</accession>
<dbReference type="Gene3D" id="1.10.150.130">
    <property type="match status" value="1"/>
</dbReference>
<keyword evidence="4" id="KW-0233">DNA recombination</keyword>
<dbReference type="InterPro" id="IPR044068">
    <property type="entry name" value="CB"/>
</dbReference>
<keyword evidence="1" id="KW-0159">Chromosome partition</keyword>
<evidence type="ECO:0000259" key="7">
    <source>
        <dbReference type="PROSITE" id="PS51900"/>
    </source>
</evidence>
<evidence type="ECO:0000256" key="3">
    <source>
        <dbReference type="ARBA" id="ARBA00023125"/>
    </source>
</evidence>
<keyword evidence="2" id="KW-0229">DNA integration</keyword>
<reference evidence="9 10" key="2">
    <citation type="submission" date="2016-10" db="EMBL/GenBank/DDBJ databases">
        <authorList>
            <person name="de Groot N.N."/>
        </authorList>
    </citation>
    <scope>NUCLEOTIDE SEQUENCE [LARGE SCALE GENOMIC DNA]</scope>
    <source>
        <strain evidence="9 10">BS2772</strain>
    </source>
</reference>
<dbReference type="SUPFAM" id="SSF56349">
    <property type="entry name" value="DNA breaking-rejoining enzymes"/>
    <property type="match status" value="1"/>
</dbReference>
<dbReference type="Proteomes" id="UP000748067">
    <property type="component" value="Unassembled WGS sequence"/>
</dbReference>
<dbReference type="InterPro" id="IPR010998">
    <property type="entry name" value="Integrase_recombinase_N"/>
</dbReference>
<dbReference type="AlphaFoldDB" id="A0A1H0CDD1"/>
<gene>
    <name evidence="8" type="primary">xerD_2</name>
    <name evidence="8" type="ORF">PSAN_51300</name>
    <name evidence="9" type="ORF">SAMN04490179_4799</name>
</gene>
<dbReference type="RefSeq" id="WP_083359303.1">
    <property type="nucleotide sequence ID" value="NZ_JXDI01000004.1"/>
</dbReference>
<dbReference type="OrthoDB" id="9057547at2"/>
<name>A0A1H0CDD1_9PSED</name>
<dbReference type="PROSITE" id="PS51898">
    <property type="entry name" value="TYR_RECOMBINASE"/>
    <property type="match status" value="1"/>
</dbReference>
<dbReference type="GO" id="GO:0015074">
    <property type="term" value="P:DNA integration"/>
    <property type="evidence" value="ECO:0007669"/>
    <property type="project" value="UniProtKB-KW"/>
</dbReference>
<reference evidence="8 11" key="1">
    <citation type="submission" date="2015-01" db="EMBL/GenBank/DDBJ databases">
        <title>Genome Sequence of Pseudomonas antarctica CMS 35.</title>
        <authorList>
            <person name="Voget S."/>
            <person name="Chow J."/>
            <person name="Daniel R."/>
            <person name="Streit W."/>
        </authorList>
    </citation>
    <scope>NUCLEOTIDE SEQUENCE [LARGE SCALE GENOMIC DNA]</scope>
    <source>
        <strain evidence="8 11">CMS 35</strain>
    </source>
</reference>
<dbReference type="InterPro" id="IPR050090">
    <property type="entry name" value="Tyrosine_recombinase_XerCD"/>
</dbReference>